<protein>
    <submittedName>
        <fullName evidence="2">Uncharacterized protein</fullName>
    </submittedName>
</protein>
<evidence type="ECO:0000256" key="1">
    <source>
        <dbReference type="SAM" id="Coils"/>
    </source>
</evidence>
<dbReference type="Proteomes" id="UP000233556">
    <property type="component" value="Unassembled WGS sequence"/>
</dbReference>
<keyword evidence="1" id="KW-0175">Coiled coil</keyword>
<dbReference type="OrthoDB" id="9906618at2759"/>
<evidence type="ECO:0000313" key="2">
    <source>
        <dbReference type="EMBL" id="PKU33747.1"/>
    </source>
</evidence>
<proteinExistence type="predicted"/>
<dbReference type="EMBL" id="KZ509758">
    <property type="protein sequence ID" value="PKU33747.1"/>
    <property type="molecule type" value="Genomic_DNA"/>
</dbReference>
<gene>
    <name evidence="2" type="ORF">llap_15947</name>
</gene>
<sequence length="113" mass="13102">MYSHTLSILIWAGVDDDSLTVSEVASRMRQYDDSLSRPLTVAAVEKLTEKTEKMIEKNEQLFDKLFDKLSRMEDRSYSSPPWANVAAVRRRRPPMTNSEETEHTRKYPVVLPL</sequence>
<reference evidence="3" key="2">
    <citation type="submission" date="2017-12" db="EMBL/GenBank/DDBJ databases">
        <title>Genome sequence of the Bar-tailed Godwit (Limosa lapponica baueri).</title>
        <authorList>
            <person name="Lima N.C.B."/>
            <person name="Parody-Merino A.M."/>
            <person name="Battley P.F."/>
            <person name="Fidler A.E."/>
            <person name="Prosdocimi F."/>
        </authorList>
    </citation>
    <scope>NUCLEOTIDE SEQUENCE [LARGE SCALE GENOMIC DNA]</scope>
</reference>
<evidence type="ECO:0000313" key="3">
    <source>
        <dbReference type="Proteomes" id="UP000233556"/>
    </source>
</evidence>
<reference evidence="3" key="1">
    <citation type="submission" date="2017-11" db="EMBL/GenBank/DDBJ databases">
        <authorList>
            <person name="Lima N.C."/>
            <person name="Parody-Merino A.M."/>
            <person name="Battley P.F."/>
            <person name="Fidler A.E."/>
            <person name="Prosdocimi F."/>
        </authorList>
    </citation>
    <scope>NUCLEOTIDE SEQUENCE [LARGE SCALE GENOMIC DNA]</scope>
</reference>
<feature type="coiled-coil region" evidence="1">
    <location>
        <begin position="44"/>
        <end position="75"/>
    </location>
</feature>
<dbReference type="AlphaFoldDB" id="A0A2I0TIV4"/>
<name>A0A2I0TIV4_LIMLA</name>
<accession>A0A2I0TIV4</accession>
<keyword evidence="3" id="KW-1185">Reference proteome</keyword>
<organism evidence="2 3">
    <name type="scientific">Limosa lapponica baueri</name>
    <dbReference type="NCBI Taxonomy" id="1758121"/>
    <lineage>
        <taxon>Eukaryota</taxon>
        <taxon>Metazoa</taxon>
        <taxon>Chordata</taxon>
        <taxon>Craniata</taxon>
        <taxon>Vertebrata</taxon>
        <taxon>Euteleostomi</taxon>
        <taxon>Archelosauria</taxon>
        <taxon>Archosauria</taxon>
        <taxon>Dinosauria</taxon>
        <taxon>Saurischia</taxon>
        <taxon>Theropoda</taxon>
        <taxon>Coelurosauria</taxon>
        <taxon>Aves</taxon>
        <taxon>Neognathae</taxon>
        <taxon>Neoaves</taxon>
        <taxon>Charadriiformes</taxon>
        <taxon>Scolopacidae</taxon>
        <taxon>Limosa</taxon>
    </lineage>
</organism>